<dbReference type="Pfam" id="PF06629">
    <property type="entry name" value="MipA"/>
    <property type="match status" value="1"/>
</dbReference>
<evidence type="ECO:0000313" key="6">
    <source>
        <dbReference type="EMBL" id="RIV90686.1"/>
    </source>
</evidence>
<evidence type="ECO:0000313" key="7">
    <source>
        <dbReference type="Proteomes" id="UP000265366"/>
    </source>
</evidence>
<gene>
    <name evidence="6" type="ORF">D2V17_04065</name>
</gene>
<reference evidence="6 7" key="1">
    <citation type="submission" date="2018-08" db="EMBL/GenBank/DDBJ databases">
        <title>Erythrobacter zhengii sp.nov., a bacterium isolated from deep-sea sediment.</title>
        <authorList>
            <person name="Fang C."/>
            <person name="Wu Y.-H."/>
            <person name="Sun C."/>
            <person name="Wang H."/>
            <person name="Cheng H."/>
            <person name="Meng F.-X."/>
            <person name="Wang C.-S."/>
            <person name="Xu X.-W."/>
        </authorList>
    </citation>
    <scope>NUCLEOTIDE SEQUENCE [LARGE SCALE GENOMIC DNA]</scope>
    <source>
        <strain evidence="6 7">CCTCC AB 2015396</strain>
    </source>
</reference>
<protein>
    <submittedName>
        <fullName evidence="6">MipA/OmpV family protein</fullName>
    </submittedName>
</protein>
<evidence type="ECO:0000256" key="2">
    <source>
        <dbReference type="ARBA" id="ARBA00005722"/>
    </source>
</evidence>
<evidence type="ECO:0000256" key="3">
    <source>
        <dbReference type="ARBA" id="ARBA00022729"/>
    </source>
</evidence>
<keyword evidence="5" id="KW-0998">Cell outer membrane</keyword>
<comment type="similarity">
    <text evidence="2">Belongs to the MipA/OmpV family.</text>
</comment>
<keyword evidence="4" id="KW-0472">Membrane</keyword>
<keyword evidence="3" id="KW-0732">Signal</keyword>
<sequence length="257" mass="26463">MSDTVFAGDYLSVGVGVAVNPSYLGSDDYVFTPLPVVQGSIGGVGISPRGGGLALDFIPDGDGKVDFDLGVAARLRANRSTQIEDEVVASLGKLGKAIEVGPSAGVTINKVLHGYDSLTFSADAAWDINGAHKGFVVSPSVTYFTPLSRGMVASLSLSTEYADAKFHDYYFAVSPEQSAATGGELPVFQPSGGGFTRAGATLLTGIDLDGDITNGGFALILVGGYSRVLGDAADTPFTSVRGSRDQFFGAFGVGYTF</sequence>
<dbReference type="OrthoDB" id="5462484at2"/>
<dbReference type="EMBL" id="QXFM01000033">
    <property type="protein sequence ID" value="RIV90686.1"/>
    <property type="molecule type" value="Genomic_DNA"/>
</dbReference>
<dbReference type="PANTHER" id="PTHR38776:SF1">
    <property type="entry name" value="MLTA-INTERACTING PROTEIN-RELATED"/>
    <property type="match status" value="1"/>
</dbReference>
<name>A0A3A1PD66_9SPHN</name>
<comment type="caution">
    <text evidence="6">The sequence shown here is derived from an EMBL/GenBank/DDBJ whole genome shotgun (WGS) entry which is preliminary data.</text>
</comment>
<evidence type="ECO:0000256" key="5">
    <source>
        <dbReference type="ARBA" id="ARBA00023237"/>
    </source>
</evidence>
<proteinExistence type="inferred from homology"/>
<comment type="subcellular location">
    <subcellularLocation>
        <location evidence="1">Cell outer membrane</location>
    </subcellularLocation>
</comment>
<dbReference type="InterPro" id="IPR010583">
    <property type="entry name" value="MipA"/>
</dbReference>
<accession>A0A3A1PD66</accession>
<dbReference type="AlphaFoldDB" id="A0A3A1PD66"/>
<keyword evidence="7" id="KW-1185">Reference proteome</keyword>
<dbReference type="GO" id="GO:0009279">
    <property type="term" value="C:cell outer membrane"/>
    <property type="evidence" value="ECO:0007669"/>
    <property type="project" value="UniProtKB-SubCell"/>
</dbReference>
<evidence type="ECO:0000256" key="1">
    <source>
        <dbReference type="ARBA" id="ARBA00004442"/>
    </source>
</evidence>
<evidence type="ECO:0000256" key="4">
    <source>
        <dbReference type="ARBA" id="ARBA00023136"/>
    </source>
</evidence>
<dbReference type="PANTHER" id="PTHR38776">
    <property type="entry name" value="MLTA-INTERACTING PROTEIN-RELATED"/>
    <property type="match status" value="1"/>
</dbReference>
<dbReference type="Proteomes" id="UP000265366">
    <property type="component" value="Unassembled WGS sequence"/>
</dbReference>
<organism evidence="6 7">
    <name type="scientific">Aurantiacibacter xanthus</name>
    <dbReference type="NCBI Taxonomy" id="1784712"/>
    <lineage>
        <taxon>Bacteria</taxon>
        <taxon>Pseudomonadati</taxon>
        <taxon>Pseudomonadota</taxon>
        <taxon>Alphaproteobacteria</taxon>
        <taxon>Sphingomonadales</taxon>
        <taxon>Erythrobacteraceae</taxon>
        <taxon>Aurantiacibacter</taxon>
    </lineage>
</organism>